<sequence length="104" mass="11768">MAPGDRCYMVRTVKIPQCLIGCMYCKAKEIFGFIPIVIHIKKDYSFHLCRLHLCQKYSSYIHFLPLYPESGCGGSSLSKYAQTSLSPDTSSSSSWGIWRCSQTN</sequence>
<gene>
    <name evidence="2" type="ORF">ATANTOWER_012960</name>
</gene>
<proteinExistence type="predicted"/>
<feature type="compositionally biased region" description="Low complexity" evidence="1">
    <location>
        <begin position="84"/>
        <end position="94"/>
    </location>
</feature>
<protein>
    <submittedName>
        <fullName evidence="2">Uncharacterized protein</fullName>
    </submittedName>
</protein>
<name>A0ABU7AXP5_9TELE</name>
<accession>A0ABU7AXP5</accession>
<evidence type="ECO:0000313" key="3">
    <source>
        <dbReference type="Proteomes" id="UP001345963"/>
    </source>
</evidence>
<dbReference type="EMBL" id="JAHUTI010032238">
    <property type="protein sequence ID" value="MED6242982.1"/>
    <property type="molecule type" value="Genomic_DNA"/>
</dbReference>
<comment type="caution">
    <text evidence="2">The sequence shown here is derived from an EMBL/GenBank/DDBJ whole genome shotgun (WGS) entry which is preliminary data.</text>
</comment>
<keyword evidence="3" id="KW-1185">Reference proteome</keyword>
<dbReference type="Proteomes" id="UP001345963">
    <property type="component" value="Unassembled WGS sequence"/>
</dbReference>
<evidence type="ECO:0000313" key="2">
    <source>
        <dbReference type="EMBL" id="MED6242982.1"/>
    </source>
</evidence>
<feature type="region of interest" description="Disordered" evidence="1">
    <location>
        <begin position="79"/>
        <end position="104"/>
    </location>
</feature>
<evidence type="ECO:0000256" key="1">
    <source>
        <dbReference type="SAM" id="MobiDB-lite"/>
    </source>
</evidence>
<organism evidence="2 3">
    <name type="scientific">Ataeniobius toweri</name>
    <dbReference type="NCBI Taxonomy" id="208326"/>
    <lineage>
        <taxon>Eukaryota</taxon>
        <taxon>Metazoa</taxon>
        <taxon>Chordata</taxon>
        <taxon>Craniata</taxon>
        <taxon>Vertebrata</taxon>
        <taxon>Euteleostomi</taxon>
        <taxon>Actinopterygii</taxon>
        <taxon>Neopterygii</taxon>
        <taxon>Teleostei</taxon>
        <taxon>Neoteleostei</taxon>
        <taxon>Acanthomorphata</taxon>
        <taxon>Ovalentaria</taxon>
        <taxon>Atherinomorphae</taxon>
        <taxon>Cyprinodontiformes</taxon>
        <taxon>Goodeidae</taxon>
        <taxon>Ataeniobius</taxon>
    </lineage>
</organism>
<reference evidence="2 3" key="1">
    <citation type="submission" date="2021-07" db="EMBL/GenBank/DDBJ databases">
        <authorList>
            <person name="Palmer J.M."/>
        </authorList>
    </citation>
    <scope>NUCLEOTIDE SEQUENCE [LARGE SCALE GENOMIC DNA]</scope>
    <source>
        <strain evidence="2 3">AT_MEX2019</strain>
        <tissue evidence="2">Muscle</tissue>
    </source>
</reference>